<feature type="chain" id="PRO_5021356598" description="Kazal-like domain-containing protein" evidence="2">
    <location>
        <begin position="27"/>
        <end position="84"/>
    </location>
</feature>
<dbReference type="InterPro" id="IPR002350">
    <property type="entry name" value="Kazal_dom"/>
</dbReference>
<reference evidence="4" key="2">
    <citation type="submission" date="2025-08" db="UniProtKB">
        <authorList>
            <consortium name="Ensembl"/>
        </authorList>
    </citation>
    <scope>IDENTIFICATION</scope>
</reference>
<dbReference type="AlphaFoldDB" id="A0A4W5RB87"/>
<dbReference type="Proteomes" id="UP000314982">
    <property type="component" value="Unassembled WGS sequence"/>
</dbReference>
<dbReference type="STRING" id="62062.ENSHHUP00000081604"/>
<evidence type="ECO:0000259" key="3">
    <source>
        <dbReference type="PROSITE" id="PS51465"/>
    </source>
</evidence>
<evidence type="ECO:0000256" key="2">
    <source>
        <dbReference type="SAM" id="SignalP"/>
    </source>
</evidence>
<reference evidence="4" key="3">
    <citation type="submission" date="2025-09" db="UniProtKB">
        <authorList>
            <consortium name="Ensembl"/>
        </authorList>
    </citation>
    <scope>IDENTIFICATION</scope>
</reference>
<proteinExistence type="predicted"/>
<dbReference type="InterPro" id="IPR050653">
    <property type="entry name" value="Prot_Inhib_GrowthFact_Antg"/>
</dbReference>
<keyword evidence="2" id="KW-0732">Signal</keyword>
<name>A0A4W5RB87_9TELE</name>
<dbReference type="PANTHER" id="PTHR10913:SF78">
    <property type="entry name" value="AGRIN"/>
    <property type="match status" value="1"/>
</dbReference>
<dbReference type="GO" id="GO:0005576">
    <property type="term" value="C:extracellular region"/>
    <property type="evidence" value="ECO:0007669"/>
    <property type="project" value="TreeGrafter"/>
</dbReference>
<organism evidence="4 5">
    <name type="scientific">Hucho hucho</name>
    <name type="common">huchen</name>
    <dbReference type="NCBI Taxonomy" id="62062"/>
    <lineage>
        <taxon>Eukaryota</taxon>
        <taxon>Metazoa</taxon>
        <taxon>Chordata</taxon>
        <taxon>Craniata</taxon>
        <taxon>Vertebrata</taxon>
        <taxon>Euteleostomi</taxon>
        <taxon>Actinopterygii</taxon>
        <taxon>Neopterygii</taxon>
        <taxon>Teleostei</taxon>
        <taxon>Protacanthopterygii</taxon>
        <taxon>Salmoniformes</taxon>
        <taxon>Salmonidae</taxon>
        <taxon>Salmoninae</taxon>
        <taxon>Hucho</taxon>
    </lineage>
</organism>
<dbReference type="SMART" id="SM00280">
    <property type="entry name" value="KAZAL"/>
    <property type="match status" value="1"/>
</dbReference>
<reference evidence="5" key="1">
    <citation type="submission" date="2018-06" db="EMBL/GenBank/DDBJ databases">
        <title>Genome assembly of Danube salmon.</title>
        <authorList>
            <person name="Macqueen D.J."/>
            <person name="Gundappa M.K."/>
        </authorList>
    </citation>
    <scope>NUCLEOTIDE SEQUENCE [LARGE SCALE GENOMIC DNA]</scope>
</reference>
<keyword evidence="5" id="KW-1185">Reference proteome</keyword>
<feature type="domain" description="Kazal-like" evidence="3">
    <location>
        <begin position="34"/>
        <end position="82"/>
    </location>
</feature>
<dbReference type="PROSITE" id="PS51465">
    <property type="entry name" value="KAZAL_2"/>
    <property type="match status" value="1"/>
</dbReference>
<dbReference type="GO" id="GO:0030154">
    <property type="term" value="P:cell differentiation"/>
    <property type="evidence" value="ECO:0007669"/>
    <property type="project" value="TreeGrafter"/>
</dbReference>
<keyword evidence="1" id="KW-1015">Disulfide bond</keyword>
<dbReference type="Gene3D" id="3.30.60.30">
    <property type="match status" value="1"/>
</dbReference>
<dbReference type="Pfam" id="PF07648">
    <property type="entry name" value="Kazal_2"/>
    <property type="match status" value="1"/>
</dbReference>
<dbReference type="InterPro" id="IPR036058">
    <property type="entry name" value="Kazal_dom_sf"/>
</dbReference>
<evidence type="ECO:0000256" key="1">
    <source>
        <dbReference type="ARBA" id="ARBA00023157"/>
    </source>
</evidence>
<dbReference type="SUPFAM" id="SSF100895">
    <property type="entry name" value="Kazal-type serine protease inhibitors"/>
    <property type="match status" value="1"/>
</dbReference>
<dbReference type="GeneTree" id="ENSGT00940000175547"/>
<dbReference type="FunFam" id="3.30.60.30:FF:000018">
    <property type="entry name" value="Transmembrane agrin"/>
    <property type="match status" value="1"/>
</dbReference>
<protein>
    <recommendedName>
        <fullName evidence="3">Kazal-like domain-containing protein</fullName>
    </recommendedName>
</protein>
<evidence type="ECO:0000313" key="5">
    <source>
        <dbReference type="Proteomes" id="UP000314982"/>
    </source>
</evidence>
<dbReference type="CDD" id="cd00104">
    <property type="entry name" value="KAZAL_FS"/>
    <property type="match status" value="1"/>
</dbReference>
<feature type="signal peptide" evidence="2">
    <location>
        <begin position="1"/>
        <end position="26"/>
    </location>
</feature>
<sequence length="84" mass="9124">MKNSPRPLFLLYQTLQLALCIGAGTAEPSKAECVCKKMVCPSVVAPVCGSDSSTYSNECELEKAQCNTQRRIKVLRKGPCGESR</sequence>
<dbReference type="PANTHER" id="PTHR10913">
    <property type="entry name" value="FOLLISTATIN-RELATED"/>
    <property type="match status" value="1"/>
</dbReference>
<accession>A0A4W5RB87</accession>
<dbReference type="Ensembl" id="ENSHHUT00000084196.1">
    <property type="protein sequence ID" value="ENSHHUP00000081604.1"/>
    <property type="gene ID" value="ENSHHUG00000047441.1"/>
</dbReference>
<evidence type="ECO:0000313" key="4">
    <source>
        <dbReference type="Ensembl" id="ENSHHUP00000081604.1"/>
    </source>
</evidence>